<feature type="transmembrane region" description="Helical" evidence="15">
    <location>
        <begin position="12"/>
        <end position="33"/>
    </location>
</feature>
<dbReference type="KEGG" id="wco:G7084_03925"/>
<sequence length="709" mass="77877">MLNKGNMKRSHGAIIIMLCILTGVIFYIGSRFFSVAATHSVDNVNLEQRAQNLYKTQDQETVKRGQIYDSIGNVLAENSSVYTAIIVLQKDQPNYVKANQVSAVSQEIANELGGDANYYQKIIKNGIAHNYFQVQFGNNGSNISQEKYRDIKKKKIPGLIFEAHPARLYPNGQFASDLIGATSSTGTNQIKGISGIEASWNQKLQEQAGVSANNIKNGNLSQQTKSVEAKNGYDIYTTLNTKLQSTVEDKMNELQSDLQPKQAFAAIVDTKTGDIVAETQRPTYNATTKAGFGGFWSNILVQEPFEPGSVLKGITLASAIDTNNWNGNDTYHSGQIQIDDKVVKDWNDGAGWGQISYSDGIALSSNVAMVLTEQKMGPKTWGKYLDRFQFTKPTNMGFNSESTGSMNFRYPIEQANTAFGQGIKVTPAQMLQAYSAIAGNGEEIKPNIISKIVDPNTQKVIYSAKREKVSKPIKKSTAAATRKELENVIYNVKGLGSMYAIPNVRTTGKSGTAQISTSSGYTQPGDNSNEIHSWMGMAPSDNPRYMMYIVVKEPQSNTNNIAKDMSNVFVSTMQQALQMDNSDKKAVISDRQQTKIPTVKNETVTKAETEIEANHLKTETVGDGQLVKDQYPAGGQKTILNQRIFLLAGGNIKVPNMQGWSKKDVKNWGRLVDIKINASGEGLLTEQSVLPETRIADGIHEITVKFKTP</sequence>
<evidence type="ECO:0000259" key="16">
    <source>
        <dbReference type="PROSITE" id="PS51178"/>
    </source>
</evidence>
<dbReference type="GO" id="GO:0009252">
    <property type="term" value="P:peptidoglycan biosynthetic process"/>
    <property type="evidence" value="ECO:0007669"/>
    <property type="project" value="UniProtKB-KW"/>
</dbReference>
<evidence type="ECO:0000256" key="8">
    <source>
        <dbReference type="ARBA" id="ARBA00022984"/>
    </source>
</evidence>
<dbReference type="Pfam" id="PF00905">
    <property type="entry name" value="Transpeptidase"/>
    <property type="match status" value="1"/>
</dbReference>
<dbReference type="Gene3D" id="3.30.70.2110">
    <property type="match status" value="1"/>
</dbReference>
<keyword evidence="13" id="KW-0961">Cell wall biogenesis/degradation</keyword>
<dbReference type="GO" id="GO:0005886">
    <property type="term" value="C:plasma membrane"/>
    <property type="evidence" value="ECO:0007669"/>
    <property type="project" value="UniProtKB-SubCell"/>
</dbReference>
<dbReference type="CDD" id="cd06576">
    <property type="entry name" value="PASTA_Pbp2x-like_1"/>
    <property type="match status" value="1"/>
</dbReference>
<evidence type="ECO:0000256" key="13">
    <source>
        <dbReference type="ARBA" id="ARBA00023316"/>
    </source>
</evidence>
<dbReference type="CDD" id="cd06575">
    <property type="entry name" value="PASTA_Pbp2x-like_2"/>
    <property type="match status" value="1"/>
</dbReference>
<keyword evidence="8" id="KW-0573">Peptidoglycan synthesis</keyword>
<dbReference type="Proteomes" id="UP000500741">
    <property type="component" value="Chromosome"/>
</dbReference>
<evidence type="ECO:0000256" key="9">
    <source>
        <dbReference type="ARBA" id="ARBA00022989"/>
    </source>
</evidence>
<keyword evidence="11" id="KW-0046">Antibiotic resistance</keyword>
<evidence type="ECO:0000256" key="12">
    <source>
        <dbReference type="ARBA" id="ARBA00023306"/>
    </source>
</evidence>
<keyword evidence="6" id="KW-0677">Repeat</keyword>
<keyword evidence="5 15" id="KW-0812">Transmembrane</keyword>
<evidence type="ECO:0000256" key="2">
    <source>
        <dbReference type="ARBA" id="ARBA00007171"/>
    </source>
</evidence>
<dbReference type="GO" id="GO:0051301">
    <property type="term" value="P:cell division"/>
    <property type="evidence" value="ECO:0007669"/>
    <property type="project" value="UniProtKB-KW"/>
</dbReference>
<evidence type="ECO:0000313" key="18">
    <source>
        <dbReference type="Proteomes" id="UP000500741"/>
    </source>
</evidence>
<dbReference type="InterPro" id="IPR036138">
    <property type="entry name" value="PBP_dimer_sf"/>
</dbReference>
<dbReference type="AlphaFoldDB" id="A0A6G8AZV6"/>
<comment type="similarity">
    <text evidence="2">Belongs to the transpeptidase family.</text>
</comment>
<keyword evidence="10 15" id="KW-0472">Membrane</keyword>
<dbReference type="Pfam" id="PF03793">
    <property type="entry name" value="PASTA"/>
    <property type="match status" value="1"/>
</dbReference>
<dbReference type="PANTHER" id="PTHR30627:SF26">
    <property type="entry name" value="PENICILLIN-BINDING PROTEIN 2B"/>
    <property type="match status" value="1"/>
</dbReference>
<dbReference type="Gene3D" id="2.20.70.70">
    <property type="match status" value="1"/>
</dbReference>
<dbReference type="SUPFAM" id="SSF54184">
    <property type="entry name" value="Penicillin-binding protein 2x (pbp-2x), c-terminal domain"/>
    <property type="match status" value="2"/>
</dbReference>
<keyword evidence="18" id="KW-1185">Reference proteome</keyword>
<dbReference type="Pfam" id="PF03717">
    <property type="entry name" value="PBP_dimer"/>
    <property type="match status" value="1"/>
</dbReference>
<dbReference type="FunFam" id="3.40.710.10:FF:000095">
    <property type="entry name" value="Penicillin-binding protein 2x"/>
    <property type="match status" value="1"/>
</dbReference>
<evidence type="ECO:0000256" key="3">
    <source>
        <dbReference type="ARBA" id="ARBA00022475"/>
    </source>
</evidence>
<dbReference type="SUPFAM" id="SSF56519">
    <property type="entry name" value="Penicillin binding protein dimerisation domain"/>
    <property type="match status" value="1"/>
</dbReference>
<keyword evidence="7" id="KW-0133">Cell shape</keyword>
<dbReference type="GO" id="GO:0008360">
    <property type="term" value="P:regulation of cell shape"/>
    <property type="evidence" value="ECO:0007669"/>
    <property type="project" value="UniProtKB-KW"/>
</dbReference>
<keyword evidence="12" id="KW-0131">Cell cycle</keyword>
<protein>
    <submittedName>
        <fullName evidence="17">Penicillin-binding protein</fullName>
    </submittedName>
</protein>
<comment type="function">
    <text evidence="14">A transpeptidase that forms peptide cross-links between adjacent glycan strands in cell wall peptidoglycan (PG). Part of the divisome machinery that synthesizes the septal cross wall. Beta-lactams inactivate the PBPs by acylating an essential serine residue in the active site of these proteins.</text>
</comment>
<evidence type="ECO:0000256" key="10">
    <source>
        <dbReference type="ARBA" id="ARBA00023136"/>
    </source>
</evidence>
<evidence type="ECO:0000256" key="15">
    <source>
        <dbReference type="SAM" id="Phobius"/>
    </source>
</evidence>
<evidence type="ECO:0000256" key="6">
    <source>
        <dbReference type="ARBA" id="ARBA00022737"/>
    </source>
</evidence>
<keyword evidence="9 15" id="KW-1133">Transmembrane helix</keyword>
<gene>
    <name evidence="17" type="ORF">G7084_03925</name>
</gene>
<dbReference type="PANTHER" id="PTHR30627">
    <property type="entry name" value="PEPTIDOGLYCAN D,D-TRANSPEPTIDASE"/>
    <property type="match status" value="1"/>
</dbReference>
<feature type="domain" description="PASTA" evidence="16">
    <location>
        <begin position="590"/>
        <end position="650"/>
    </location>
</feature>
<dbReference type="InterPro" id="IPR050515">
    <property type="entry name" value="Beta-lactam/transpept"/>
</dbReference>
<comment type="subcellular location">
    <subcellularLocation>
        <location evidence="1">Cell membrane</location>
        <topology evidence="1">Single-pass membrane protein</topology>
    </subcellularLocation>
</comment>
<dbReference type="InterPro" id="IPR012338">
    <property type="entry name" value="Beta-lactam/transpept-like"/>
</dbReference>
<dbReference type="InterPro" id="IPR001460">
    <property type="entry name" value="PCN-bd_Tpept"/>
</dbReference>
<evidence type="ECO:0000256" key="11">
    <source>
        <dbReference type="ARBA" id="ARBA00023251"/>
    </source>
</evidence>
<dbReference type="SMART" id="SM00740">
    <property type="entry name" value="PASTA"/>
    <property type="match status" value="2"/>
</dbReference>
<dbReference type="InterPro" id="IPR005311">
    <property type="entry name" value="PBP_dimer"/>
</dbReference>
<dbReference type="GO" id="GO:0071555">
    <property type="term" value="P:cell wall organization"/>
    <property type="evidence" value="ECO:0007669"/>
    <property type="project" value="UniProtKB-KW"/>
</dbReference>
<dbReference type="Gene3D" id="3.40.710.10">
    <property type="entry name" value="DD-peptidase/beta-lactamase superfamily"/>
    <property type="match status" value="1"/>
</dbReference>
<dbReference type="RefSeq" id="WP_166010239.1">
    <property type="nucleotide sequence ID" value="NZ_CP049888.1"/>
</dbReference>
<name>A0A6G8AZV6_9LACO</name>
<dbReference type="InterPro" id="IPR005543">
    <property type="entry name" value="PASTA_dom"/>
</dbReference>
<dbReference type="GO" id="GO:0008658">
    <property type="term" value="F:penicillin binding"/>
    <property type="evidence" value="ECO:0007669"/>
    <property type="project" value="InterPro"/>
</dbReference>
<dbReference type="GO" id="GO:0046677">
    <property type="term" value="P:response to antibiotic"/>
    <property type="evidence" value="ECO:0007669"/>
    <property type="project" value="UniProtKB-KW"/>
</dbReference>
<reference evidence="17 18" key="1">
    <citation type="submission" date="2020-03" db="EMBL/GenBank/DDBJ databases">
        <title>Weissella sp. nov., isolated from Cybister lewisianus.</title>
        <authorList>
            <person name="Hyun D.-W."/>
            <person name="Bae J.-W."/>
        </authorList>
    </citation>
    <scope>NUCLEOTIDE SEQUENCE [LARGE SCALE GENOMIC DNA]</scope>
    <source>
        <strain evidence="17 18">HDW19</strain>
    </source>
</reference>
<dbReference type="PROSITE" id="PS51178">
    <property type="entry name" value="PASTA"/>
    <property type="match status" value="1"/>
</dbReference>
<keyword evidence="4" id="KW-0132">Cell division</keyword>
<organism evidence="17 18">
    <name type="scientific">Weissella coleopterorum</name>
    <dbReference type="NCBI Taxonomy" id="2714949"/>
    <lineage>
        <taxon>Bacteria</taxon>
        <taxon>Bacillati</taxon>
        <taxon>Bacillota</taxon>
        <taxon>Bacilli</taxon>
        <taxon>Lactobacillales</taxon>
        <taxon>Lactobacillaceae</taxon>
        <taxon>Weissella</taxon>
    </lineage>
</organism>
<dbReference type="Gene3D" id="3.90.1310.10">
    <property type="entry name" value="Penicillin-binding protein 2a (Domain 2)"/>
    <property type="match status" value="1"/>
</dbReference>
<proteinExistence type="inferred from homology"/>
<evidence type="ECO:0000256" key="14">
    <source>
        <dbReference type="ARBA" id="ARBA00055980"/>
    </source>
</evidence>
<evidence type="ECO:0000313" key="17">
    <source>
        <dbReference type="EMBL" id="QIL50536.1"/>
    </source>
</evidence>
<dbReference type="SUPFAM" id="SSF56601">
    <property type="entry name" value="beta-lactamase/transpeptidase-like"/>
    <property type="match status" value="1"/>
</dbReference>
<evidence type="ECO:0000256" key="4">
    <source>
        <dbReference type="ARBA" id="ARBA00022618"/>
    </source>
</evidence>
<keyword evidence="3" id="KW-1003">Cell membrane</keyword>
<evidence type="ECO:0000256" key="1">
    <source>
        <dbReference type="ARBA" id="ARBA00004162"/>
    </source>
</evidence>
<accession>A0A6G8AZV6</accession>
<evidence type="ECO:0000256" key="7">
    <source>
        <dbReference type="ARBA" id="ARBA00022960"/>
    </source>
</evidence>
<evidence type="ECO:0000256" key="5">
    <source>
        <dbReference type="ARBA" id="ARBA00022692"/>
    </source>
</evidence>
<dbReference type="EMBL" id="CP049888">
    <property type="protein sequence ID" value="QIL50536.1"/>
    <property type="molecule type" value="Genomic_DNA"/>
</dbReference>